<feature type="compositionally biased region" description="Polar residues" evidence="1">
    <location>
        <begin position="57"/>
        <end position="69"/>
    </location>
</feature>
<reference evidence="2" key="1">
    <citation type="journal article" date="2021" name="PeerJ">
        <title>Extensive microbial diversity within the chicken gut microbiome revealed by metagenomics and culture.</title>
        <authorList>
            <person name="Gilroy R."/>
            <person name="Ravi A."/>
            <person name="Getino M."/>
            <person name="Pursley I."/>
            <person name="Horton D.L."/>
            <person name="Alikhan N.F."/>
            <person name="Baker D."/>
            <person name="Gharbi K."/>
            <person name="Hall N."/>
            <person name="Watson M."/>
            <person name="Adriaenssens E.M."/>
            <person name="Foster-Nyarko E."/>
            <person name="Jarju S."/>
            <person name="Secka A."/>
            <person name="Antonio M."/>
            <person name="Oren A."/>
            <person name="Chaudhuri R.R."/>
            <person name="La Ragione R."/>
            <person name="Hildebrand F."/>
            <person name="Pallen M.J."/>
        </authorList>
    </citation>
    <scope>NUCLEOTIDE SEQUENCE</scope>
    <source>
        <strain evidence="2">CHK165-8395</strain>
    </source>
</reference>
<dbReference type="Proteomes" id="UP000718012">
    <property type="component" value="Unassembled WGS sequence"/>
</dbReference>
<feature type="non-terminal residue" evidence="2">
    <location>
        <position position="1"/>
    </location>
</feature>
<dbReference type="EMBL" id="DYXD01000248">
    <property type="protein sequence ID" value="HJF08729.1"/>
    <property type="molecule type" value="Genomic_DNA"/>
</dbReference>
<evidence type="ECO:0000313" key="2">
    <source>
        <dbReference type="EMBL" id="HJF08729.1"/>
    </source>
</evidence>
<evidence type="ECO:0000313" key="3">
    <source>
        <dbReference type="Proteomes" id="UP000718012"/>
    </source>
</evidence>
<gene>
    <name evidence="2" type="ORF">K8U81_11205</name>
</gene>
<sequence>TIPNSLSWFEAFDCEGKKIMDTGGKVSVGTGKPTVRIYYLTTLFPHADNETPRSDNESYTPSTRNSFSNPEWTEKTAEALVDLTEAKGWNHESHSIYLEAGYGFAYGNAGIRLKYISPVVFGLTASFGYNTQYKPERIDDKQYLWNVGVQLHLSKFLAIGMYGGPQYFSKYNKSEIGFGAMLEYSHQIYKRLGVTGGVGFVIAAEEASKNPQTLFAFHAGISYNLFSN</sequence>
<comment type="caution">
    <text evidence="2">The sequence shown here is derived from an EMBL/GenBank/DDBJ whole genome shotgun (WGS) entry which is preliminary data.</text>
</comment>
<proteinExistence type="predicted"/>
<reference evidence="2" key="2">
    <citation type="submission" date="2021-09" db="EMBL/GenBank/DDBJ databases">
        <authorList>
            <person name="Gilroy R."/>
        </authorList>
    </citation>
    <scope>NUCLEOTIDE SEQUENCE</scope>
    <source>
        <strain evidence="2">CHK165-8395</strain>
    </source>
</reference>
<dbReference type="AlphaFoldDB" id="A0A921FH24"/>
<organism evidence="2 3">
    <name type="scientific">Phocaeicola coprocola</name>
    <dbReference type="NCBI Taxonomy" id="310298"/>
    <lineage>
        <taxon>Bacteria</taxon>
        <taxon>Pseudomonadati</taxon>
        <taxon>Bacteroidota</taxon>
        <taxon>Bacteroidia</taxon>
        <taxon>Bacteroidales</taxon>
        <taxon>Bacteroidaceae</taxon>
        <taxon>Phocaeicola</taxon>
    </lineage>
</organism>
<accession>A0A921FH24</accession>
<evidence type="ECO:0000256" key="1">
    <source>
        <dbReference type="SAM" id="MobiDB-lite"/>
    </source>
</evidence>
<name>A0A921FH24_9BACT</name>
<protein>
    <submittedName>
        <fullName evidence="2">Uncharacterized protein</fullName>
    </submittedName>
</protein>
<feature type="region of interest" description="Disordered" evidence="1">
    <location>
        <begin position="49"/>
        <end position="69"/>
    </location>
</feature>